<dbReference type="PANTHER" id="PTHR33318:SF7">
    <property type="entry name" value="PROTEIN JASON"/>
    <property type="match status" value="1"/>
</dbReference>
<evidence type="ECO:0000256" key="1">
    <source>
        <dbReference type="SAM" id="MobiDB-lite"/>
    </source>
</evidence>
<dbReference type="OrthoDB" id="1932581at2759"/>
<feature type="region of interest" description="Disordered" evidence="1">
    <location>
        <begin position="250"/>
        <end position="299"/>
    </location>
</feature>
<protein>
    <submittedName>
        <fullName evidence="2">Uncharacterized protein</fullName>
    </submittedName>
</protein>
<feature type="compositionally biased region" description="Low complexity" evidence="1">
    <location>
        <begin position="256"/>
        <end position="265"/>
    </location>
</feature>
<name>A0A835H147_9MAGN</name>
<feature type="compositionally biased region" description="Polar residues" evidence="1">
    <location>
        <begin position="266"/>
        <end position="294"/>
    </location>
</feature>
<feature type="region of interest" description="Disordered" evidence="1">
    <location>
        <begin position="108"/>
        <end position="128"/>
    </location>
</feature>
<proteinExistence type="predicted"/>
<dbReference type="PANTHER" id="PTHR33318">
    <property type="entry name" value="ASPARTYL/GLUTAMYL-TRNA(ASN/GLN) AMIDOTRANSFERASE SUBUNIT"/>
    <property type="match status" value="1"/>
</dbReference>
<dbReference type="EMBL" id="JADFTS010000009">
    <property type="protein sequence ID" value="KAF9589847.1"/>
    <property type="molecule type" value="Genomic_DNA"/>
</dbReference>
<dbReference type="Proteomes" id="UP000631114">
    <property type="component" value="Unassembled WGS sequence"/>
</dbReference>
<keyword evidence="3" id="KW-1185">Reference proteome</keyword>
<dbReference type="InterPro" id="IPR039300">
    <property type="entry name" value="JASON"/>
</dbReference>
<gene>
    <name evidence="2" type="ORF">IFM89_028782</name>
</gene>
<dbReference type="GO" id="GO:0007142">
    <property type="term" value="P:male meiosis II"/>
    <property type="evidence" value="ECO:0007669"/>
    <property type="project" value="InterPro"/>
</dbReference>
<comment type="caution">
    <text evidence="2">The sequence shown here is derived from an EMBL/GenBank/DDBJ whole genome shotgun (WGS) entry which is preliminary data.</text>
</comment>
<organism evidence="2 3">
    <name type="scientific">Coptis chinensis</name>
    <dbReference type="NCBI Taxonomy" id="261450"/>
    <lineage>
        <taxon>Eukaryota</taxon>
        <taxon>Viridiplantae</taxon>
        <taxon>Streptophyta</taxon>
        <taxon>Embryophyta</taxon>
        <taxon>Tracheophyta</taxon>
        <taxon>Spermatophyta</taxon>
        <taxon>Magnoliopsida</taxon>
        <taxon>Ranunculales</taxon>
        <taxon>Ranunculaceae</taxon>
        <taxon>Coptidoideae</taxon>
        <taxon>Coptis</taxon>
    </lineage>
</organism>
<evidence type="ECO:0000313" key="2">
    <source>
        <dbReference type="EMBL" id="KAF9589847.1"/>
    </source>
</evidence>
<dbReference type="AlphaFoldDB" id="A0A835H147"/>
<evidence type="ECO:0000313" key="3">
    <source>
        <dbReference type="Proteomes" id="UP000631114"/>
    </source>
</evidence>
<reference evidence="2 3" key="1">
    <citation type="submission" date="2020-10" db="EMBL/GenBank/DDBJ databases">
        <title>The Coptis chinensis genome and diversification of protoberbering-type alkaloids.</title>
        <authorList>
            <person name="Wang B."/>
            <person name="Shu S."/>
            <person name="Song C."/>
            <person name="Liu Y."/>
        </authorList>
    </citation>
    <scope>NUCLEOTIDE SEQUENCE [LARGE SCALE GENOMIC DNA]</scope>
    <source>
        <strain evidence="2">HL-2020</strain>
        <tissue evidence="2">Leaf</tissue>
    </source>
</reference>
<accession>A0A835H147</accession>
<sequence length="327" mass="36138">MFCNKIDLGFILTSLKGLMGCFLGCFRVKDDKKPQFHRISDVNYSKDGDWMSGDNMATLFLSQETDSCSSDHRSTEFPFRDIDGKALKDEAKFLKACGTLLETPAEIQKTSEKVEGSPSHGGDYKNSEFKSWSPITPIRKLHLEDQSDCVPATADIHYEELGHESGSPQVSAIRSIISEEQEAASRKGSEIEIPFLENGVVNLVDNDNVSAVTPVHPSVAIKSKIKSVRFEVQADTEPFSSRSLLSETGAQNVELSDSSGSESGSNKYSYPTPINITDDMQTPGTIYPPSQKNIASGKKSRIRSQYVQSVLKPIDNILQWKTLKKED</sequence>